<evidence type="ECO:0000256" key="1">
    <source>
        <dbReference type="SAM" id="MobiDB-lite"/>
    </source>
</evidence>
<organism evidence="2">
    <name type="scientific">Fagus sylvatica</name>
    <name type="common">Beechnut</name>
    <dbReference type="NCBI Taxonomy" id="28930"/>
    <lineage>
        <taxon>Eukaryota</taxon>
        <taxon>Viridiplantae</taxon>
        <taxon>Streptophyta</taxon>
        <taxon>Embryophyta</taxon>
        <taxon>Tracheophyta</taxon>
        <taxon>Spermatophyta</taxon>
        <taxon>Magnoliopsida</taxon>
        <taxon>eudicotyledons</taxon>
        <taxon>Gunneridae</taxon>
        <taxon>Pentapetalae</taxon>
        <taxon>rosids</taxon>
        <taxon>fabids</taxon>
        <taxon>Fagales</taxon>
        <taxon>Fagaceae</taxon>
        <taxon>Fagus</taxon>
    </lineage>
</organism>
<proteinExistence type="predicted"/>
<protein>
    <submittedName>
        <fullName evidence="2">Uncharacterized protein</fullName>
    </submittedName>
</protein>
<sequence>MCRRLGSQDHNSASSSSNTAVMDLYPMDDHFTLNRWASQLALREDIIILFWPEEHLLHRARNGKPPHSFMSQGNPTKVLKWWARLTPMTRGGTPLIVVGLGLLPMAHSFVEVAGFKHFVESQPTETAKKTLLCALLIGLKVDGIIPTFSAFSARLRPDRKYLDMSSILFIAELGHSVFAMCYLGGLNLIKESVYKEFFDGLTLEQVGVERVGSLTDDKRAYSLAQFCCLFEGPRVCAFYMAERVALQLGENEELVPMPPLQFTIFPYKAPDEVINIWRSGIPVLDRLDEEGDFEEYHLVRNRGTRSCHMVYRSKNHKYDFMHKRTSLELAIHRSLKLDLFDGVCVLIFNKKGFERLGIHSSKTTSSLSPILGFYFSRASLLSIIPDFLHADGCLREVEITRHTNVLGYPVPKDAHPCLPKATHADLFYMFQLCGNMKIMMTDLSRDCFSRPPGNSSKGAQADPNATDLEDDGDDDAHAAQKGRHACKLAVELFLFRKISKWVRSTNDISRVHLGHVLLSCIVHYGQVKLNLPLLRAVSNFWDHTRHVFHFYRCELCLMMEEFGTIMGLSNFDHILLPPKHADPVLLLYEVLSIPYKLGSSWSVNDGFDLHALEDHFSEAIDEKCYPETLVVAVLAGFFLTGDFS</sequence>
<dbReference type="EMBL" id="OIVN01006194">
    <property type="protein sequence ID" value="SPD27486.1"/>
    <property type="molecule type" value="Genomic_DNA"/>
</dbReference>
<evidence type="ECO:0000313" key="2">
    <source>
        <dbReference type="EMBL" id="SPD27486.1"/>
    </source>
</evidence>
<name>A0A2N9IPM2_FAGSY</name>
<gene>
    <name evidence="2" type="ORF">FSB_LOCUS55368</name>
</gene>
<dbReference type="AlphaFoldDB" id="A0A2N9IPM2"/>
<feature type="region of interest" description="Disordered" evidence="1">
    <location>
        <begin position="450"/>
        <end position="477"/>
    </location>
</feature>
<reference evidence="2" key="1">
    <citation type="submission" date="2018-02" db="EMBL/GenBank/DDBJ databases">
        <authorList>
            <person name="Cohen D.B."/>
            <person name="Kent A.D."/>
        </authorList>
    </citation>
    <scope>NUCLEOTIDE SEQUENCE</scope>
</reference>
<accession>A0A2N9IPM2</accession>